<keyword evidence="3" id="KW-1185">Reference proteome</keyword>
<dbReference type="Pfam" id="PF13349">
    <property type="entry name" value="DUF4097"/>
    <property type="match status" value="1"/>
</dbReference>
<organism evidence="2 3">
    <name type="scientific">Butyricicoccus faecihominis</name>
    <dbReference type="NCBI Taxonomy" id="1712515"/>
    <lineage>
        <taxon>Bacteria</taxon>
        <taxon>Bacillati</taxon>
        <taxon>Bacillota</taxon>
        <taxon>Clostridia</taxon>
        <taxon>Eubacteriales</taxon>
        <taxon>Butyricicoccaceae</taxon>
        <taxon>Butyricicoccus</taxon>
    </lineage>
</organism>
<evidence type="ECO:0000259" key="1">
    <source>
        <dbReference type="Pfam" id="PF13349"/>
    </source>
</evidence>
<dbReference type="EMBL" id="BLYJ01000024">
    <property type="protein sequence ID" value="GFO88735.1"/>
    <property type="molecule type" value="Genomic_DNA"/>
</dbReference>
<reference evidence="2 3" key="1">
    <citation type="submission" date="2020-06" db="EMBL/GenBank/DDBJ databases">
        <title>Characterization of fructooligosaccharide metabolism and fructooligosaccharide-degrading enzymes in human commensal butyrate producers.</title>
        <authorList>
            <person name="Tanno H."/>
            <person name="Fujii T."/>
            <person name="Hirano K."/>
            <person name="Maeno S."/>
            <person name="Tonozuka T."/>
            <person name="Sakamoto M."/>
            <person name="Ohkuma M."/>
            <person name="Tochio T."/>
            <person name="Endo A."/>
        </authorList>
    </citation>
    <scope>NUCLEOTIDE SEQUENCE [LARGE SCALE GENOMIC DNA]</scope>
    <source>
        <strain evidence="2 3">JCM 31056</strain>
    </source>
</reference>
<dbReference type="InterPro" id="IPR025164">
    <property type="entry name" value="Toastrack_DUF4097"/>
</dbReference>
<name>A0ABQ1E1D2_9FIRM</name>
<protein>
    <recommendedName>
        <fullName evidence="1">DUF4097 domain-containing protein</fullName>
    </recommendedName>
</protein>
<proteinExistence type="predicted"/>
<evidence type="ECO:0000313" key="2">
    <source>
        <dbReference type="EMBL" id="GFO88735.1"/>
    </source>
</evidence>
<gene>
    <name evidence="2" type="ORF">BUFA31_18990</name>
</gene>
<dbReference type="RefSeq" id="WP_188886607.1">
    <property type="nucleotide sequence ID" value="NZ_BLYJ01000024.1"/>
</dbReference>
<accession>A0ABQ1E1D2</accession>
<comment type="caution">
    <text evidence="2">The sequence shown here is derived from an EMBL/GenBank/DDBJ whole genome shotgun (WGS) entry which is preliminary data.</text>
</comment>
<evidence type="ECO:0000313" key="3">
    <source>
        <dbReference type="Proteomes" id="UP000620147"/>
    </source>
</evidence>
<sequence length="301" mass="32654">MKKLIIACAAVLVLGLGLTTVGHVLGGQFYSVYYDGALHPFSDAAQNFSDKFVNISDHIVTADEDDDSDFDTDWVQDYLDTRKASMKDYNLPMQALDHITDIELTLKGSNFSLASGGDFSLTDGVTVTESTFRNGKWTAELWANDDEVSIILPNSVQRWNDIKISCRQSASLSIPDVLRADDLTLSTENGTLTAKELSAEDIELYTNNGTLSALLPEAADRYHVQARTNGGPVSLNGAVLVQLDEAGNGTAQYDNSYDPETNSYRVDRPYTAEFTVSGAGRISVLTQVTPTGADTANRTVT</sequence>
<dbReference type="Proteomes" id="UP000620147">
    <property type="component" value="Unassembled WGS sequence"/>
</dbReference>
<feature type="domain" description="DUF4097" evidence="1">
    <location>
        <begin position="115"/>
        <end position="213"/>
    </location>
</feature>